<reference evidence="12 13" key="1">
    <citation type="journal article" date="2016" name="Proc. Natl. Acad. Sci. U.S.A.">
        <title>Comparative genomics of biotechnologically important yeasts.</title>
        <authorList>
            <person name="Riley R."/>
            <person name="Haridas S."/>
            <person name="Wolfe K.H."/>
            <person name="Lopes M.R."/>
            <person name="Hittinger C.T."/>
            <person name="Goeker M."/>
            <person name="Salamov A.A."/>
            <person name="Wisecaver J.H."/>
            <person name="Long T.M."/>
            <person name="Calvey C.H."/>
            <person name="Aerts A.L."/>
            <person name="Barry K.W."/>
            <person name="Choi C."/>
            <person name="Clum A."/>
            <person name="Coughlan A.Y."/>
            <person name="Deshpande S."/>
            <person name="Douglass A.P."/>
            <person name="Hanson S.J."/>
            <person name="Klenk H.-P."/>
            <person name="LaButti K.M."/>
            <person name="Lapidus A."/>
            <person name="Lindquist E.A."/>
            <person name="Lipzen A.M."/>
            <person name="Meier-Kolthoff J.P."/>
            <person name="Ohm R.A."/>
            <person name="Otillar R.P."/>
            <person name="Pangilinan J.L."/>
            <person name="Peng Y."/>
            <person name="Rokas A."/>
            <person name="Rosa C.A."/>
            <person name="Scheuner C."/>
            <person name="Sibirny A.A."/>
            <person name="Slot J.C."/>
            <person name="Stielow J.B."/>
            <person name="Sun H."/>
            <person name="Kurtzman C.P."/>
            <person name="Blackwell M."/>
            <person name="Grigoriev I.V."/>
            <person name="Jeffries T.W."/>
        </authorList>
    </citation>
    <scope>NUCLEOTIDE SEQUENCE [LARGE SCALE GENOMIC DNA]</scope>
    <source>
        <strain evidence="13">ATCC 58044 / CBS 1984 / NCYC 433 / NRRL Y-366-8</strain>
    </source>
</reference>
<dbReference type="RefSeq" id="XP_019039775.1">
    <property type="nucleotide sequence ID" value="XM_019184524.1"/>
</dbReference>
<evidence type="ECO:0000256" key="7">
    <source>
        <dbReference type="ARBA" id="ARBA00037565"/>
    </source>
</evidence>
<dbReference type="GeneID" id="30201770"/>
<keyword evidence="4" id="KW-0256">Endoplasmic reticulum</keyword>
<evidence type="ECO:0000256" key="1">
    <source>
        <dbReference type="ARBA" id="ARBA00004115"/>
    </source>
</evidence>
<dbReference type="AlphaFoldDB" id="A0A1E3P5G0"/>
<evidence type="ECO:0000313" key="12">
    <source>
        <dbReference type="EMBL" id="ODQ60568.1"/>
    </source>
</evidence>
<feature type="chain" id="PRO_5009133690" description="Increased recombination centers protein 22" evidence="11">
    <location>
        <begin position="19"/>
        <end position="247"/>
    </location>
</feature>
<dbReference type="PANTHER" id="PTHR12924">
    <property type="entry name" value="TRANSLOCON-ASSOCIATED PROTEIN, ALPHA SUBUNIT"/>
    <property type="match status" value="1"/>
</dbReference>
<keyword evidence="2 10" id="KW-0812">Transmembrane</keyword>
<evidence type="ECO:0000256" key="10">
    <source>
        <dbReference type="SAM" id="Phobius"/>
    </source>
</evidence>
<evidence type="ECO:0000256" key="2">
    <source>
        <dbReference type="ARBA" id="ARBA00022692"/>
    </source>
</evidence>
<evidence type="ECO:0000256" key="8">
    <source>
        <dbReference type="ARBA" id="ARBA00038311"/>
    </source>
</evidence>
<evidence type="ECO:0000313" key="13">
    <source>
        <dbReference type="Proteomes" id="UP000094112"/>
    </source>
</evidence>
<sequence>MKLFTTLIAFFILRLVSAQAADLHPEENEGGHYVDTNEQLPFNYQIGYNIAGKPQSDVVEFFNGEEITLNYTFVNNEDLEVNVVGVGGNFANPTNGQVLANISDAKIGPIAIQPGEAKVFSQRIGINLPANNYLLTPGLYVVRDSSLALLGAKTQLAIVSEAPISLFSPQLLFLEFLLVATLGVGVYFVYTNFGAAYFNTVAKTGAPATKESSERPKITTTASGRKVVDESWLPENHIKKVNKRKAK</sequence>
<accession>A0A1E3P5G0</accession>
<dbReference type="OrthoDB" id="1926781at2759"/>
<dbReference type="STRING" id="683960.A0A1E3P5G0"/>
<protein>
    <recommendedName>
        <fullName evidence="9">Increased recombination centers protein 22</fullName>
    </recommendedName>
</protein>
<evidence type="ECO:0000256" key="9">
    <source>
        <dbReference type="ARBA" id="ARBA00040085"/>
    </source>
</evidence>
<dbReference type="InterPro" id="IPR005595">
    <property type="entry name" value="TRAP_alpha"/>
</dbReference>
<name>A0A1E3P5G0_WICAA</name>
<keyword evidence="13" id="KW-1185">Reference proteome</keyword>
<evidence type="ECO:0000256" key="3">
    <source>
        <dbReference type="ARBA" id="ARBA00022729"/>
    </source>
</evidence>
<dbReference type="GO" id="GO:0005789">
    <property type="term" value="C:endoplasmic reticulum membrane"/>
    <property type="evidence" value="ECO:0007669"/>
    <property type="project" value="UniProtKB-SubCell"/>
</dbReference>
<gene>
    <name evidence="12" type="ORF">WICANDRAFT_77250</name>
</gene>
<feature type="signal peptide" evidence="11">
    <location>
        <begin position="1"/>
        <end position="18"/>
    </location>
</feature>
<comment type="subcellular location">
    <subcellularLocation>
        <location evidence="1">Endoplasmic reticulum membrane</location>
        <topology evidence="1">Single-pass type I membrane protein</topology>
    </subcellularLocation>
</comment>
<keyword evidence="5 10" id="KW-1133">Transmembrane helix</keyword>
<dbReference type="Proteomes" id="UP000094112">
    <property type="component" value="Unassembled WGS sequence"/>
</dbReference>
<evidence type="ECO:0000256" key="4">
    <source>
        <dbReference type="ARBA" id="ARBA00022824"/>
    </source>
</evidence>
<evidence type="ECO:0000256" key="11">
    <source>
        <dbReference type="SAM" id="SignalP"/>
    </source>
</evidence>
<comment type="similarity">
    <text evidence="8">Belongs to the IRC22 family.</text>
</comment>
<dbReference type="EMBL" id="KV454209">
    <property type="protein sequence ID" value="ODQ60568.1"/>
    <property type="molecule type" value="Genomic_DNA"/>
</dbReference>
<organism evidence="12 13">
    <name type="scientific">Wickerhamomyces anomalus (strain ATCC 58044 / CBS 1984 / NCYC 433 / NRRL Y-366-8)</name>
    <name type="common">Yeast</name>
    <name type="synonym">Hansenula anomala</name>
    <dbReference type="NCBI Taxonomy" id="683960"/>
    <lineage>
        <taxon>Eukaryota</taxon>
        <taxon>Fungi</taxon>
        <taxon>Dikarya</taxon>
        <taxon>Ascomycota</taxon>
        <taxon>Saccharomycotina</taxon>
        <taxon>Saccharomycetes</taxon>
        <taxon>Phaffomycetales</taxon>
        <taxon>Wickerhamomycetaceae</taxon>
        <taxon>Wickerhamomyces</taxon>
    </lineage>
</organism>
<comment type="function">
    <text evidence="7">Is probably involved in a pathway contributing to genomic integrity.</text>
</comment>
<evidence type="ECO:0000256" key="5">
    <source>
        <dbReference type="ARBA" id="ARBA00022989"/>
    </source>
</evidence>
<proteinExistence type="inferred from homology"/>
<evidence type="ECO:0000256" key="6">
    <source>
        <dbReference type="ARBA" id="ARBA00023136"/>
    </source>
</evidence>
<keyword evidence="6 10" id="KW-0472">Membrane</keyword>
<dbReference type="PANTHER" id="PTHR12924:SF0">
    <property type="entry name" value="TRANSLOCON-ASSOCIATED PROTEIN SUBUNIT ALPHA"/>
    <property type="match status" value="1"/>
</dbReference>
<dbReference type="Pfam" id="PF03896">
    <property type="entry name" value="TRAP_alpha"/>
    <property type="match status" value="1"/>
</dbReference>
<feature type="transmembrane region" description="Helical" evidence="10">
    <location>
        <begin position="171"/>
        <end position="190"/>
    </location>
</feature>
<keyword evidence="3 11" id="KW-0732">Signal</keyword>